<reference evidence="1" key="2">
    <citation type="submission" date="2021-10" db="EMBL/GenBank/DDBJ databases">
        <title>Phylogenomics reveals ancestral predisposition of the termite-cultivated fungus Termitomyces towards a domesticated lifestyle.</title>
        <authorList>
            <person name="Auxier B."/>
            <person name="Grum-Grzhimaylo A."/>
            <person name="Cardenas M.E."/>
            <person name="Lodge J.D."/>
            <person name="Laessoe T."/>
            <person name="Pedersen O."/>
            <person name="Smith M.E."/>
            <person name="Kuyper T.W."/>
            <person name="Franco-Molano E.A."/>
            <person name="Baroni T.J."/>
            <person name="Aanen D.K."/>
        </authorList>
    </citation>
    <scope>NUCLEOTIDE SEQUENCE</scope>
    <source>
        <strain evidence="1">AP01</strain>
        <tissue evidence="1">Mycelium</tissue>
    </source>
</reference>
<sequence>MIDADIVCSRAKNHYDPSGNMDLSETATHTGSEANATLEAFKSAYKPLHKKMETLMYFQT</sequence>
<reference evidence="1" key="1">
    <citation type="submission" date="2020-07" db="EMBL/GenBank/DDBJ databases">
        <authorList>
            <person name="Nieuwenhuis M."/>
            <person name="Van De Peppel L.J.J."/>
        </authorList>
    </citation>
    <scope>NUCLEOTIDE SEQUENCE</scope>
    <source>
        <strain evidence="1">AP01</strain>
        <tissue evidence="1">Mycelium</tissue>
    </source>
</reference>
<protein>
    <submittedName>
        <fullName evidence="1">Uncharacterized protein</fullName>
    </submittedName>
</protein>
<proteinExistence type="predicted"/>
<dbReference type="Gene3D" id="3.30.420.10">
    <property type="entry name" value="Ribonuclease H-like superfamily/Ribonuclease H"/>
    <property type="match status" value="1"/>
</dbReference>
<name>A0A9P7K8X0_9AGAR</name>
<dbReference type="AlphaFoldDB" id="A0A9P7K8X0"/>
<dbReference type="EMBL" id="JABCKV010000151">
    <property type="protein sequence ID" value="KAG5642851.1"/>
    <property type="molecule type" value="Genomic_DNA"/>
</dbReference>
<dbReference type="GO" id="GO:0003676">
    <property type="term" value="F:nucleic acid binding"/>
    <property type="evidence" value="ECO:0007669"/>
    <property type="project" value="InterPro"/>
</dbReference>
<evidence type="ECO:0000313" key="1">
    <source>
        <dbReference type="EMBL" id="KAG5642851.1"/>
    </source>
</evidence>
<dbReference type="Proteomes" id="UP000775547">
    <property type="component" value="Unassembled WGS sequence"/>
</dbReference>
<accession>A0A9P7K8X0</accession>
<organism evidence="1 2">
    <name type="scientific">Asterophora parasitica</name>
    <dbReference type="NCBI Taxonomy" id="117018"/>
    <lineage>
        <taxon>Eukaryota</taxon>
        <taxon>Fungi</taxon>
        <taxon>Dikarya</taxon>
        <taxon>Basidiomycota</taxon>
        <taxon>Agaricomycotina</taxon>
        <taxon>Agaricomycetes</taxon>
        <taxon>Agaricomycetidae</taxon>
        <taxon>Agaricales</taxon>
        <taxon>Tricholomatineae</taxon>
        <taxon>Lyophyllaceae</taxon>
        <taxon>Asterophora</taxon>
    </lineage>
</organism>
<keyword evidence="2" id="KW-1185">Reference proteome</keyword>
<gene>
    <name evidence="1" type="ORF">DXG03_002028</name>
</gene>
<dbReference type="InterPro" id="IPR036397">
    <property type="entry name" value="RNaseH_sf"/>
</dbReference>
<comment type="caution">
    <text evidence="1">The sequence shown here is derived from an EMBL/GenBank/DDBJ whole genome shotgun (WGS) entry which is preliminary data.</text>
</comment>
<dbReference type="OrthoDB" id="10252740at2759"/>
<evidence type="ECO:0000313" key="2">
    <source>
        <dbReference type="Proteomes" id="UP000775547"/>
    </source>
</evidence>